<dbReference type="Proteomes" id="UP000198412">
    <property type="component" value="Unassembled WGS sequence"/>
</dbReference>
<dbReference type="Gene3D" id="2.60.120.10">
    <property type="entry name" value="Jelly Rolls"/>
    <property type="match status" value="1"/>
</dbReference>
<dbReference type="SMART" id="SM00419">
    <property type="entry name" value="HTH_CRP"/>
    <property type="match status" value="1"/>
</dbReference>
<keyword evidence="3" id="KW-0804">Transcription</keyword>
<keyword evidence="1" id="KW-0805">Transcription regulation</keyword>
<evidence type="ECO:0000259" key="5">
    <source>
        <dbReference type="PROSITE" id="PS51063"/>
    </source>
</evidence>
<dbReference type="InterPro" id="IPR012318">
    <property type="entry name" value="HTH_CRP"/>
</dbReference>
<dbReference type="Gene3D" id="1.10.10.10">
    <property type="entry name" value="Winged helix-like DNA-binding domain superfamily/Winged helix DNA-binding domain"/>
    <property type="match status" value="1"/>
</dbReference>
<protein>
    <submittedName>
        <fullName evidence="6">cAMP-binding domain of CRP or a regulatory subunit of cAMP-dependent protein kinases</fullName>
    </submittedName>
</protein>
<dbReference type="InterPro" id="IPR036388">
    <property type="entry name" value="WH-like_DNA-bd_sf"/>
</dbReference>
<dbReference type="InterPro" id="IPR036390">
    <property type="entry name" value="WH_DNA-bd_sf"/>
</dbReference>
<dbReference type="GO" id="GO:0016301">
    <property type="term" value="F:kinase activity"/>
    <property type="evidence" value="ECO:0007669"/>
    <property type="project" value="UniProtKB-KW"/>
</dbReference>
<evidence type="ECO:0000313" key="6">
    <source>
        <dbReference type="EMBL" id="SNR33257.1"/>
    </source>
</evidence>
<dbReference type="PANTHER" id="PTHR24567:SF26">
    <property type="entry name" value="REGULATORY PROTEIN YEIL"/>
    <property type="match status" value="1"/>
</dbReference>
<dbReference type="InterPro" id="IPR018490">
    <property type="entry name" value="cNMP-bd_dom_sf"/>
</dbReference>
<keyword evidence="2" id="KW-0238">DNA-binding</keyword>
<keyword evidence="7" id="KW-1185">Reference proteome</keyword>
<dbReference type="EMBL" id="FZNX01000001">
    <property type="protein sequence ID" value="SNR33257.1"/>
    <property type="molecule type" value="Genomic_DNA"/>
</dbReference>
<proteinExistence type="predicted"/>
<dbReference type="PRINTS" id="PR00034">
    <property type="entry name" value="HTHCRP"/>
</dbReference>
<dbReference type="SUPFAM" id="SSF51206">
    <property type="entry name" value="cAMP-binding domain-like"/>
    <property type="match status" value="1"/>
</dbReference>
<gene>
    <name evidence="6" type="ORF">SAMN04488111_0431</name>
</gene>
<dbReference type="Pfam" id="PF13545">
    <property type="entry name" value="HTH_Crp_2"/>
    <property type="match status" value="1"/>
</dbReference>
<dbReference type="GO" id="GO:0005829">
    <property type="term" value="C:cytosol"/>
    <property type="evidence" value="ECO:0007669"/>
    <property type="project" value="TreeGrafter"/>
</dbReference>
<dbReference type="SMART" id="SM00100">
    <property type="entry name" value="cNMP"/>
    <property type="match status" value="1"/>
</dbReference>
<dbReference type="SUPFAM" id="SSF46785">
    <property type="entry name" value="Winged helix' DNA-binding domain"/>
    <property type="match status" value="1"/>
</dbReference>
<evidence type="ECO:0000256" key="2">
    <source>
        <dbReference type="ARBA" id="ARBA00023125"/>
    </source>
</evidence>
<reference evidence="7" key="1">
    <citation type="submission" date="2017-06" db="EMBL/GenBank/DDBJ databases">
        <authorList>
            <person name="Varghese N."/>
            <person name="Submissions S."/>
        </authorList>
    </citation>
    <scope>NUCLEOTIDE SEQUENCE [LARGE SCALE GENOMIC DNA]</scope>
    <source>
        <strain evidence="7">DSM 27993</strain>
    </source>
</reference>
<dbReference type="InterPro" id="IPR000595">
    <property type="entry name" value="cNMP-bd_dom"/>
</dbReference>
<keyword evidence="6" id="KW-0418">Kinase</keyword>
<sequence length="230" mass="25647">MNMSNCRQCIIKRFNALKTLTNEELERISDHKTSLLIKKGENLMTEGNAINGLYCIKDGKGKLTKLNTNGKEQIIKFIKGGDILGHRSILSEDLVGLNAIALEDMHVCFIPKGDILDTIKENTQFSLNLMKNISQQLNDANTSISQMAQKPVKDRLAETLLYLEEIFGVDNEKCIDVVLTREEIANTIGTATESAIRLLSNLKKDGVIDLLGKRIKIINKIALKNISEGY</sequence>
<organism evidence="6 7">
    <name type="scientific">Lutibacter flavus</name>
    <dbReference type="NCBI Taxonomy" id="691689"/>
    <lineage>
        <taxon>Bacteria</taxon>
        <taxon>Pseudomonadati</taxon>
        <taxon>Bacteroidota</taxon>
        <taxon>Flavobacteriia</taxon>
        <taxon>Flavobacteriales</taxon>
        <taxon>Flavobacteriaceae</taxon>
        <taxon>Lutibacter</taxon>
    </lineage>
</organism>
<accession>A0A238VGR3</accession>
<dbReference type="CDD" id="cd00038">
    <property type="entry name" value="CAP_ED"/>
    <property type="match status" value="1"/>
</dbReference>
<evidence type="ECO:0000256" key="3">
    <source>
        <dbReference type="ARBA" id="ARBA00023163"/>
    </source>
</evidence>
<dbReference type="GO" id="GO:0003677">
    <property type="term" value="F:DNA binding"/>
    <property type="evidence" value="ECO:0007669"/>
    <property type="project" value="UniProtKB-KW"/>
</dbReference>
<dbReference type="Pfam" id="PF00027">
    <property type="entry name" value="cNMP_binding"/>
    <property type="match status" value="1"/>
</dbReference>
<dbReference type="PROSITE" id="PS51063">
    <property type="entry name" value="HTH_CRP_2"/>
    <property type="match status" value="1"/>
</dbReference>
<feature type="domain" description="Cyclic nucleotide-binding" evidence="4">
    <location>
        <begin position="16"/>
        <end position="93"/>
    </location>
</feature>
<evidence type="ECO:0000313" key="7">
    <source>
        <dbReference type="Proteomes" id="UP000198412"/>
    </source>
</evidence>
<evidence type="ECO:0000259" key="4">
    <source>
        <dbReference type="PROSITE" id="PS50042"/>
    </source>
</evidence>
<name>A0A238VGR3_9FLAO</name>
<dbReference type="InterPro" id="IPR014710">
    <property type="entry name" value="RmlC-like_jellyroll"/>
</dbReference>
<feature type="domain" description="HTH crp-type" evidence="5">
    <location>
        <begin position="150"/>
        <end position="221"/>
    </location>
</feature>
<dbReference type="PANTHER" id="PTHR24567">
    <property type="entry name" value="CRP FAMILY TRANSCRIPTIONAL REGULATORY PROTEIN"/>
    <property type="match status" value="1"/>
</dbReference>
<dbReference type="InterPro" id="IPR050397">
    <property type="entry name" value="Env_Response_Regulators"/>
</dbReference>
<evidence type="ECO:0000256" key="1">
    <source>
        <dbReference type="ARBA" id="ARBA00023015"/>
    </source>
</evidence>
<keyword evidence="6" id="KW-0808">Transferase</keyword>
<dbReference type="AlphaFoldDB" id="A0A238VGR3"/>
<dbReference type="GO" id="GO:0003700">
    <property type="term" value="F:DNA-binding transcription factor activity"/>
    <property type="evidence" value="ECO:0007669"/>
    <property type="project" value="TreeGrafter"/>
</dbReference>
<dbReference type="PROSITE" id="PS50042">
    <property type="entry name" value="CNMP_BINDING_3"/>
    <property type="match status" value="1"/>
</dbReference>